<comment type="caution">
    <text evidence="1">The sequence shown here is derived from an EMBL/GenBank/DDBJ whole genome shotgun (WGS) entry which is preliminary data.</text>
</comment>
<reference evidence="1" key="1">
    <citation type="submission" date="2022-08" db="EMBL/GenBank/DDBJ databases">
        <authorList>
            <person name="Zhang D."/>
        </authorList>
    </citation>
    <scope>NUCLEOTIDE SEQUENCE</scope>
    <source>
        <strain evidence="1">XJ19-11</strain>
    </source>
</reference>
<name>A0A9X2P274_9BACT</name>
<evidence type="ECO:0000313" key="2">
    <source>
        <dbReference type="Proteomes" id="UP001142175"/>
    </source>
</evidence>
<dbReference type="EMBL" id="JANSUY010000002">
    <property type="protein sequence ID" value="MCR9014454.1"/>
    <property type="molecule type" value="Genomic_DNA"/>
</dbReference>
<accession>A0A9X2P274</accession>
<dbReference type="RefSeq" id="WP_258422333.1">
    <property type="nucleotide sequence ID" value="NZ_JANSUY010000002.1"/>
</dbReference>
<organism evidence="1 2">
    <name type="scientific">Aquiflexum gelatinilyticum</name>
    <dbReference type="NCBI Taxonomy" id="2961943"/>
    <lineage>
        <taxon>Bacteria</taxon>
        <taxon>Pseudomonadati</taxon>
        <taxon>Bacteroidota</taxon>
        <taxon>Cytophagia</taxon>
        <taxon>Cytophagales</taxon>
        <taxon>Cyclobacteriaceae</taxon>
        <taxon>Aquiflexum</taxon>
    </lineage>
</organism>
<protein>
    <submittedName>
        <fullName evidence="1">Uncharacterized protein</fullName>
    </submittedName>
</protein>
<proteinExistence type="predicted"/>
<dbReference type="Proteomes" id="UP001142175">
    <property type="component" value="Unassembled WGS sequence"/>
</dbReference>
<evidence type="ECO:0000313" key="1">
    <source>
        <dbReference type="EMBL" id="MCR9014454.1"/>
    </source>
</evidence>
<gene>
    <name evidence="1" type="ORF">NU887_05365</name>
</gene>
<keyword evidence="2" id="KW-1185">Reference proteome</keyword>
<dbReference type="AlphaFoldDB" id="A0A9X2P274"/>
<sequence>MGTLLGRENHDTPTSPWIQRAVPSKYEISIFNKLGESMKGTAPNARRLQTESRWSTYLWTTKQ</sequence>